<evidence type="ECO:0000313" key="1">
    <source>
        <dbReference type="EMBL" id="GAA1558251.1"/>
    </source>
</evidence>
<organism evidence="1 2">
    <name type="scientific">Brevibacterium picturae</name>
    <dbReference type="NCBI Taxonomy" id="260553"/>
    <lineage>
        <taxon>Bacteria</taxon>
        <taxon>Bacillati</taxon>
        <taxon>Actinomycetota</taxon>
        <taxon>Actinomycetes</taxon>
        <taxon>Micrococcales</taxon>
        <taxon>Brevibacteriaceae</taxon>
        <taxon>Brevibacterium</taxon>
    </lineage>
</organism>
<protein>
    <submittedName>
        <fullName evidence="1">Uncharacterized protein</fullName>
    </submittedName>
</protein>
<evidence type="ECO:0000313" key="2">
    <source>
        <dbReference type="Proteomes" id="UP001501791"/>
    </source>
</evidence>
<keyword evidence="2" id="KW-1185">Reference proteome</keyword>
<dbReference type="Proteomes" id="UP001501791">
    <property type="component" value="Unassembled WGS sequence"/>
</dbReference>
<accession>A0ABN2CIC5</accession>
<comment type="caution">
    <text evidence="1">The sequence shown here is derived from an EMBL/GenBank/DDBJ whole genome shotgun (WGS) entry which is preliminary data.</text>
</comment>
<proteinExistence type="predicted"/>
<name>A0ABN2CIC5_9MICO</name>
<sequence length="90" mass="10271">MRLVTDRNDLDDRIAQLDAEIAAHPMASRKMRAALAVIEEFSFGGVALVEQRLAEQCLPSLATLARIQEVHALSWYRLHEAREELRRENS</sequence>
<dbReference type="EMBL" id="BAAALY010000016">
    <property type="protein sequence ID" value="GAA1558251.1"/>
    <property type="molecule type" value="Genomic_DNA"/>
</dbReference>
<gene>
    <name evidence="1" type="ORF">GCM10009691_35420</name>
</gene>
<reference evidence="1 2" key="1">
    <citation type="journal article" date="2019" name="Int. J. Syst. Evol. Microbiol.">
        <title>The Global Catalogue of Microorganisms (GCM) 10K type strain sequencing project: providing services to taxonomists for standard genome sequencing and annotation.</title>
        <authorList>
            <consortium name="The Broad Institute Genomics Platform"/>
            <consortium name="The Broad Institute Genome Sequencing Center for Infectious Disease"/>
            <person name="Wu L."/>
            <person name="Ma J."/>
        </authorList>
    </citation>
    <scope>NUCLEOTIDE SEQUENCE [LARGE SCALE GENOMIC DNA]</scope>
    <source>
        <strain evidence="1 2">JCM 13319</strain>
    </source>
</reference>